<evidence type="ECO:0008006" key="3">
    <source>
        <dbReference type="Google" id="ProtNLM"/>
    </source>
</evidence>
<reference evidence="1 2" key="1">
    <citation type="submission" date="2024-02" db="EMBL/GenBank/DDBJ databases">
        <authorList>
            <person name="Chen Y."/>
            <person name="Shah S."/>
            <person name="Dougan E. K."/>
            <person name="Thang M."/>
            <person name="Chan C."/>
        </authorList>
    </citation>
    <scope>NUCLEOTIDE SEQUENCE [LARGE SCALE GENOMIC DNA]</scope>
</reference>
<accession>A0ABP0Q7M4</accession>
<keyword evidence="2" id="KW-1185">Reference proteome</keyword>
<proteinExistence type="predicted"/>
<evidence type="ECO:0000313" key="1">
    <source>
        <dbReference type="EMBL" id="CAK9083869.1"/>
    </source>
</evidence>
<organism evidence="1 2">
    <name type="scientific">Durusdinium trenchii</name>
    <dbReference type="NCBI Taxonomy" id="1381693"/>
    <lineage>
        <taxon>Eukaryota</taxon>
        <taxon>Sar</taxon>
        <taxon>Alveolata</taxon>
        <taxon>Dinophyceae</taxon>
        <taxon>Suessiales</taxon>
        <taxon>Symbiodiniaceae</taxon>
        <taxon>Durusdinium</taxon>
    </lineage>
</organism>
<comment type="caution">
    <text evidence="1">The sequence shown here is derived from an EMBL/GenBank/DDBJ whole genome shotgun (WGS) entry which is preliminary data.</text>
</comment>
<name>A0ABP0Q7M4_9DINO</name>
<dbReference type="Proteomes" id="UP001642464">
    <property type="component" value="Unassembled WGS sequence"/>
</dbReference>
<gene>
    <name evidence="1" type="ORF">SCF082_LOCUS39791</name>
</gene>
<dbReference type="EMBL" id="CAXAMM010039128">
    <property type="protein sequence ID" value="CAK9083869.1"/>
    <property type="molecule type" value="Genomic_DNA"/>
</dbReference>
<protein>
    <recommendedName>
        <fullName evidence="3">C3H1-type domain-containing protein</fullName>
    </recommendedName>
</protein>
<evidence type="ECO:0000313" key="2">
    <source>
        <dbReference type="Proteomes" id="UP001642464"/>
    </source>
</evidence>
<sequence length="345" mass="37690">MPFVAQVCSELPTGCRTPTPPMLETAFDIDADSQEDGTTTPTDTGVFTIDRLQDKLSKLQVDMLKPQVDTVIAQPLDMRAAYPTYTEAEEAKRIKAQLALLSPLVAGPLPIGRQVESKVLDDAGIPPPPQPHPVARPSAGWQEKIGQSHATRAVGHPFRCAEACKYVKRKGGCRDGANCTKCHECFWSRLPAGEGLEQLKIQEPVHPVETAQPFSVGSAGHPYTCSAACKYVWRKQGCRDGADCPNCHYCKWQRRPKEESESPTLEGLDSMLVNIPPPPGLTPMQPMEAKPQENLSSLGSLGHPYSCGLACKYVGKAKGCKDGTLCPNCHLCRWSRYANLKVFHL</sequence>